<organism evidence="3 4">
    <name type="scientific">Candidatus Andersenbacteria bacterium RIFCSPHIGHO2_12_FULL_45_11b</name>
    <dbReference type="NCBI Taxonomy" id="1797282"/>
    <lineage>
        <taxon>Bacteria</taxon>
        <taxon>Candidatus Anderseniibacteriota</taxon>
    </lineage>
</organism>
<evidence type="ECO:0000256" key="1">
    <source>
        <dbReference type="SAM" id="Phobius"/>
    </source>
</evidence>
<dbReference type="Gene3D" id="3.90.550.10">
    <property type="entry name" value="Spore Coat Polysaccharide Biosynthesis Protein SpsA, Chain A"/>
    <property type="match status" value="1"/>
</dbReference>
<dbReference type="PANTHER" id="PTHR36851">
    <property type="entry name" value="UNNAMED PRODUCT"/>
    <property type="match status" value="1"/>
</dbReference>
<evidence type="ECO:0000259" key="2">
    <source>
        <dbReference type="Pfam" id="PF13632"/>
    </source>
</evidence>
<dbReference type="Proteomes" id="UP000177941">
    <property type="component" value="Unassembled WGS sequence"/>
</dbReference>
<feature type="transmembrane region" description="Helical" evidence="1">
    <location>
        <begin position="426"/>
        <end position="446"/>
    </location>
</feature>
<evidence type="ECO:0000313" key="4">
    <source>
        <dbReference type="Proteomes" id="UP000177941"/>
    </source>
</evidence>
<accession>A0A1G1XCM5</accession>
<feature type="transmembrane region" description="Helical" evidence="1">
    <location>
        <begin position="53"/>
        <end position="70"/>
    </location>
</feature>
<dbReference type="Pfam" id="PF13632">
    <property type="entry name" value="Glyco_trans_2_3"/>
    <property type="match status" value="1"/>
</dbReference>
<dbReference type="PANTHER" id="PTHR36851:SF1">
    <property type="entry name" value="GLYCO_TRANS_2-LIKE DOMAIN-CONTAINING PROTEIN"/>
    <property type="match status" value="1"/>
</dbReference>
<comment type="caution">
    <text evidence="3">The sequence shown here is derived from an EMBL/GenBank/DDBJ whole genome shotgun (WGS) entry which is preliminary data.</text>
</comment>
<proteinExistence type="predicted"/>
<dbReference type="SUPFAM" id="SSF53448">
    <property type="entry name" value="Nucleotide-diphospho-sugar transferases"/>
    <property type="match status" value="1"/>
</dbReference>
<feature type="transmembrane region" description="Helical" evidence="1">
    <location>
        <begin position="21"/>
        <end position="47"/>
    </location>
</feature>
<gene>
    <name evidence="3" type="ORF">A3E36_02195</name>
</gene>
<keyword evidence="1" id="KW-0812">Transmembrane</keyword>
<evidence type="ECO:0000313" key="3">
    <source>
        <dbReference type="EMBL" id="OGY37843.1"/>
    </source>
</evidence>
<sequence length="513" mass="59914">MKHVVFEVDAQAMRRRLWEMLPGLLSWTTLIGLGALAFVIPFWIAIFVIAYDVYLLVRIVYMSVHLLFAYRRLKEFEHISWLIKLKDKQTNIEWKKLHHIIVIPTYDESLHVLRTSLSALVKTDYPHERMHVVIGFEERAGESAKKRARALTKEFASEFGTFLTTFHPDGIVGEKRVKSANATWAIQRMEEKLAKQKIATKYILVSNFDSDTVISPQYFAYLTYAFVTEKDPYHASYQPIPVYNNNLWDAPSFSRVIAMGSTFWQMIESTRPERLVTFSSHSMTLVALKDVGYWQRNIISEDSRIFWQCLLKYNGKYRTVPLYITVSMDAALAPSWWKTLMNQYKQKRRWAWGIENFPYLMEGFLKNRQIPWRIKWTYTWRTLEGHYSWATSAIIVAVLGWLPVFFGNESFHQTFLSYSLPFMTRTLMTIAMTGLIVSAVLTILLLPHRPKHHGPWRYALIVLQWVLVPLIATVLSAFPALDSETRLMLGRDLNFNVMQKTRKRLTSKGLEAV</sequence>
<dbReference type="AlphaFoldDB" id="A0A1G1XCM5"/>
<feature type="transmembrane region" description="Helical" evidence="1">
    <location>
        <begin position="458"/>
        <end position="481"/>
    </location>
</feature>
<dbReference type="EMBL" id="MHHS01000003">
    <property type="protein sequence ID" value="OGY37843.1"/>
    <property type="molecule type" value="Genomic_DNA"/>
</dbReference>
<keyword evidence="1" id="KW-1133">Transmembrane helix</keyword>
<name>A0A1G1XCM5_9BACT</name>
<keyword evidence="1" id="KW-0472">Membrane</keyword>
<dbReference type="InterPro" id="IPR029044">
    <property type="entry name" value="Nucleotide-diphossugar_trans"/>
</dbReference>
<protein>
    <recommendedName>
        <fullName evidence="2">Glycosyltransferase 2-like domain-containing protein</fullName>
    </recommendedName>
</protein>
<feature type="domain" description="Glycosyltransferase 2-like" evidence="2">
    <location>
        <begin position="209"/>
        <end position="401"/>
    </location>
</feature>
<feature type="transmembrane region" description="Helical" evidence="1">
    <location>
        <begin position="387"/>
        <end position="406"/>
    </location>
</feature>
<reference evidence="3 4" key="1">
    <citation type="journal article" date="2016" name="Nat. Commun.">
        <title>Thousands of microbial genomes shed light on interconnected biogeochemical processes in an aquifer system.</title>
        <authorList>
            <person name="Anantharaman K."/>
            <person name="Brown C.T."/>
            <person name="Hug L.A."/>
            <person name="Sharon I."/>
            <person name="Castelle C.J."/>
            <person name="Probst A.J."/>
            <person name="Thomas B.C."/>
            <person name="Singh A."/>
            <person name="Wilkins M.J."/>
            <person name="Karaoz U."/>
            <person name="Brodie E.L."/>
            <person name="Williams K.H."/>
            <person name="Hubbard S.S."/>
            <person name="Banfield J.F."/>
        </authorList>
    </citation>
    <scope>NUCLEOTIDE SEQUENCE [LARGE SCALE GENOMIC DNA]</scope>
</reference>
<dbReference type="InterPro" id="IPR001173">
    <property type="entry name" value="Glyco_trans_2-like"/>
</dbReference>